<feature type="transmembrane region" description="Helical" evidence="3">
    <location>
        <begin position="59"/>
        <end position="79"/>
    </location>
</feature>
<keyword evidence="3" id="KW-1133">Transmembrane helix</keyword>
<evidence type="ECO:0000313" key="4">
    <source>
        <dbReference type="EMBL" id="KAK7485599.1"/>
    </source>
</evidence>
<dbReference type="InterPro" id="IPR029069">
    <property type="entry name" value="HotDog_dom_sf"/>
</dbReference>
<organism evidence="4 5">
    <name type="scientific">Batillaria attramentaria</name>
    <dbReference type="NCBI Taxonomy" id="370345"/>
    <lineage>
        <taxon>Eukaryota</taxon>
        <taxon>Metazoa</taxon>
        <taxon>Spiralia</taxon>
        <taxon>Lophotrochozoa</taxon>
        <taxon>Mollusca</taxon>
        <taxon>Gastropoda</taxon>
        <taxon>Caenogastropoda</taxon>
        <taxon>Sorbeoconcha</taxon>
        <taxon>Cerithioidea</taxon>
        <taxon>Batillariidae</taxon>
        <taxon>Batillaria</taxon>
    </lineage>
</organism>
<dbReference type="SUPFAM" id="SSF54637">
    <property type="entry name" value="Thioesterase/thiol ester dehydrase-isomerase"/>
    <property type="match status" value="1"/>
</dbReference>
<keyword evidence="3" id="KW-0472">Membrane</keyword>
<comment type="similarity">
    <text evidence="1">Belongs to the THEM6 family.</text>
</comment>
<dbReference type="Proteomes" id="UP001519460">
    <property type="component" value="Unassembled WGS sequence"/>
</dbReference>
<sequence length="255" mass="29358">MTNDVTGLRHTCSVYHDVGRDIHGLYITKLACRKCQMRSSGDLWKVCRNCPLLDPSLPWLWLLLALLLLNLFFDGSYVLRAAYDALLAKSSRERSAPNLFAEHIYSARCLPNDLDFTMGMHDARILRECSFARYVFFCKTHLLDAARALDATVVNNGNNIRYRKPITVFQTFRIHSRLVFWDKISFYIEQKIIRTLDEFVVAINFTRQTVIGSSPQELIDLLYGHVVSPTAPNEIVAWIECTKICSRQLKMAGYR</sequence>
<dbReference type="InterPro" id="IPR051490">
    <property type="entry name" value="THEM6_lcsJ_thioesterase"/>
</dbReference>
<dbReference type="PANTHER" id="PTHR12475">
    <property type="match status" value="1"/>
</dbReference>
<keyword evidence="5" id="KW-1185">Reference proteome</keyword>
<dbReference type="AlphaFoldDB" id="A0ABD0KEL3"/>
<dbReference type="CDD" id="cd00586">
    <property type="entry name" value="4HBT"/>
    <property type="match status" value="1"/>
</dbReference>
<evidence type="ECO:0000313" key="5">
    <source>
        <dbReference type="Proteomes" id="UP001519460"/>
    </source>
</evidence>
<keyword evidence="3" id="KW-0812">Transmembrane</keyword>
<dbReference type="Pfam" id="PF13279">
    <property type="entry name" value="4HBT_2"/>
    <property type="match status" value="1"/>
</dbReference>
<dbReference type="PANTHER" id="PTHR12475:SF4">
    <property type="entry name" value="PROTEIN THEM6"/>
    <property type="match status" value="1"/>
</dbReference>
<name>A0ABD0KEL3_9CAEN</name>
<comment type="caution">
    <text evidence="4">The sequence shown here is derived from an EMBL/GenBank/DDBJ whole genome shotgun (WGS) entry which is preliminary data.</text>
</comment>
<proteinExistence type="inferred from homology"/>
<dbReference type="Gene3D" id="3.10.129.10">
    <property type="entry name" value="Hotdog Thioesterase"/>
    <property type="match status" value="1"/>
</dbReference>
<evidence type="ECO:0000256" key="1">
    <source>
        <dbReference type="ARBA" id="ARBA00038228"/>
    </source>
</evidence>
<reference evidence="4 5" key="1">
    <citation type="journal article" date="2023" name="Sci. Data">
        <title>Genome assembly of the Korean intertidal mud-creeper Batillaria attramentaria.</title>
        <authorList>
            <person name="Patra A.K."/>
            <person name="Ho P.T."/>
            <person name="Jun S."/>
            <person name="Lee S.J."/>
            <person name="Kim Y."/>
            <person name="Won Y.J."/>
        </authorList>
    </citation>
    <scope>NUCLEOTIDE SEQUENCE [LARGE SCALE GENOMIC DNA]</scope>
    <source>
        <strain evidence="4">Wonlab-2016</strain>
    </source>
</reference>
<gene>
    <name evidence="4" type="ORF">BaRGS_00023174</name>
</gene>
<evidence type="ECO:0000256" key="3">
    <source>
        <dbReference type="SAM" id="Phobius"/>
    </source>
</evidence>
<protein>
    <recommendedName>
        <fullName evidence="2">Protein THEM6</fullName>
    </recommendedName>
</protein>
<accession>A0ABD0KEL3</accession>
<dbReference type="EMBL" id="JACVVK020000192">
    <property type="protein sequence ID" value="KAK7485599.1"/>
    <property type="molecule type" value="Genomic_DNA"/>
</dbReference>
<evidence type="ECO:0000256" key="2">
    <source>
        <dbReference type="ARBA" id="ARBA00041112"/>
    </source>
</evidence>